<protein>
    <recommendedName>
        <fullName evidence="4">Cupredoxin</fullName>
    </recommendedName>
</protein>
<dbReference type="PANTHER" id="PTHR34883">
    <property type="entry name" value="SERINE-RICH PROTEIN, PUTATIVE-RELATED-RELATED"/>
    <property type="match status" value="1"/>
</dbReference>
<feature type="signal peptide" evidence="1">
    <location>
        <begin position="1"/>
        <end position="15"/>
    </location>
</feature>
<dbReference type="InterPro" id="IPR052953">
    <property type="entry name" value="Ser-rich/MCO-related"/>
</dbReference>
<feature type="chain" id="PRO_5025413101" description="Cupredoxin" evidence="1">
    <location>
        <begin position="16"/>
        <end position="265"/>
    </location>
</feature>
<proteinExistence type="predicted"/>
<dbReference type="OrthoDB" id="1921208at2759"/>
<keyword evidence="1" id="KW-0732">Signal</keyword>
<dbReference type="AlphaFoldDB" id="A0A6A6UX99"/>
<evidence type="ECO:0000256" key="1">
    <source>
        <dbReference type="SAM" id="SignalP"/>
    </source>
</evidence>
<evidence type="ECO:0000313" key="2">
    <source>
        <dbReference type="EMBL" id="KAF2742389.1"/>
    </source>
</evidence>
<dbReference type="Gene3D" id="2.60.40.420">
    <property type="entry name" value="Cupredoxins - blue copper proteins"/>
    <property type="match status" value="1"/>
</dbReference>
<sequence length="265" mass="26870">MKSFISIALASLAAADMHVMSLHPAAASGAATHTVVVGGLKPVATGMAPSLAYFPESITAAQGDVVKFVFMQKNHTVTQSTFEAPCNAMAGGLDSGFKPNPEGKSGAEFEWEMTVPTTEPLWFYCKQRTGVHCGKGMVFAINAKPEGDKTMAHFKQLAIKLNGTDGAPLSQAPIQSVDPGAQAAPSTVTIDAGPGSVHATQTVNAPPAHATNSALASASVVPGQGVTGNGDACSCHCLCGVNDFPAQAAVNNFGGFAGAITNGKA</sequence>
<dbReference type="CDD" id="cd00920">
    <property type="entry name" value="Cupredoxin"/>
    <property type="match status" value="1"/>
</dbReference>
<dbReference type="PANTHER" id="PTHR34883:SF4">
    <property type="entry name" value="CUPREDOXIN"/>
    <property type="match status" value="1"/>
</dbReference>
<accession>A0A6A6UX99</accession>
<dbReference type="EMBL" id="MU006609">
    <property type="protein sequence ID" value="KAF2742389.1"/>
    <property type="molecule type" value="Genomic_DNA"/>
</dbReference>
<evidence type="ECO:0000313" key="3">
    <source>
        <dbReference type="Proteomes" id="UP000799440"/>
    </source>
</evidence>
<gene>
    <name evidence="2" type="ORF">M011DRAFT_412678</name>
</gene>
<organism evidence="2 3">
    <name type="scientific">Sporormia fimetaria CBS 119925</name>
    <dbReference type="NCBI Taxonomy" id="1340428"/>
    <lineage>
        <taxon>Eukaryota</taxon>
        <taxon>Fungi</taxon>
        <taxon>Dikarya</taxon>
        <taxon>Ascomycota</taxon>
        <taxon>Pezizomycotina</taxon>
        <taxon>Dothideomycetes</taxon>
        <taxon>Pleosporomycetidae</taxon>
        <taxon>Pleosporales</taxon>
        <taxon>Sporormiaceae</taxon>
        <taxon>Sporormia</taxon>
    </lineage>
</organism>
<dbReference type="SUPFAM" id="SSF49503">
    <property type="entry name" value="Cupredoxins"/>
    <property type="match status" value="1"/>
</dbReference>
<evidence type="ECO:0008006" key="4">
    <source>
        <dbReference type="Google" id="ProtNLM"/>
    </source>
</evidence>
<keyword evidence="3" id="KW-1185">Reference proteome</keyword>
<reference evidence="2" key="1">
    <citation type="journal article" date="2020" name="Stud. Mycol.">
        <title>101 Dothideomycetes genomes: a test case for predicting lifestyles and emergence of pathogens.</title>
        <authorList>
            <person name="Haridas S."/>
            <person name="Albert R."/>
            <person name="Binder M."/>
            <person name="Bloem J."/>
            <person name="Labutti K."/>
            <person name="Salamov A."/>
            <person name="Andreopoulos B."/>
            <person name="Baker S."/>
            <person name="Barry K."/>
            <person name="Bills G."/>
            <person name="Bluhm B."/>
            <person name="Cannon C."/>
            <person name="Castanera R."/>
            <person name="Culley D."/>
            <person name="Daum C."/>
            <person name="Ezra D."/>
            <person name="Gonzalez J."/>
            <person name="Henrissat B."/>
            <person name="Kuo A."/>
            <person name="Liang C."/>
            <person name="Lipzen A."/>
            <person name="Lutzoni F."/>
            <person name="Magnuson J."/>
            <person name="Mondo S."/>
            <person name="Nolan M."/>
            <person name="Ohm R."/>
            <person name="Pangilinan J."/>
            <person name="Park H.-J."/>
            <person name="Ramirez L."/>
            <person name="Alfaro M."/>
            <person name="Sun H."/>
            <person name="Tritt A."/>
            <person name="Yoshinaga Y."/>
            <person name="Zwiers L.-H."/>
            <person name="Turgeon B."/>
            <person name="Goodwin S."/>
            <person name="Spatafora J."/>
            <person name="Crous P."/>
            <person name="Grigoriev I."/>
        </authorList>
    </citation>
    <scope>NUCLEOTIDE SEQUENCE</scope>
    <source>
        <strain evidence="2">CBS 119925</strain>
    </source>
</reference>
<dbReference type="Proteomes" id="UP000799440">
    <property type="component" value="Unassembled WGS sequence"/>
</dbReference>
<dbReference type="InterPro" id="IPR008972">
    <property type="entry name" value="Cupredoxin"/>
</dbReference>
<name>A0A6A6UX99_9PLEO</name>